<dbReference type="VEuPathDB" id="FungiDB:MUCCIDRAFT_111734"/>
<organism evidence="3 4">
    <name type="scientific">Mucor lusitanicus CBS 277.49</name>
    <dbReference type="NCBI Taxonomy" id="747725"/>
    <lineage>
        <taxon>Eukaryota</taxon>
        <taxon>Fungi</taxon>
        <taxon>Fungi incertae sedis</taxon>
        <taxon>Mucoromycota</taxon>
        <taxon>Mucoromycotina</taxon>
        <taxon>Mucoromycetes</taxon>
        <taxon>Mucorales</taxon>
        <taxon>Mucorineae</taxon>
        <taxon>Mucoraceae</taxon>
        <taxon>Mucor</taxon>
    </lineage>
</organism>
<sequence length="695" mass="77968">MVKDSHSSSPKRFFRGVKSFLRGSNSSSSKEHYLDQQHNKEQQHSNYSKDGIAVTLTTEIHSKQQTGPITLLHPNLSFLPSQSMHSISLFQQEKAYVHYEPKRAQVALGTNPDAKHTKIFHLTVEQYAWLIQQLQEEQGLLAYTAASLFHSPMLGIMLTHQSLTQTTKSIGKRLIRFVQQRRKSVVVPQRQCIFMLPKALLLQAAAYIPVAKPLPPPPQGSVDYNALSQSPFEGIPDSYYLRLKRYCRYLPLCTHELLVIHQLNQEPSPPSSFVHTKSMSGELVQIQCADCPVTTGLHTIVQQARPQQQEEAFSSSITARLFPHASTSLQNNTQSIMFPVSYVQYNSGLTQAAQINQAKKLLKDKDNEDKLMSSAIQPDRRVLFDSIAKRQKPHAFSAFQYIPPDRTMSSSGISSISEFSGIEQEMQADEDEDEDEDEEMQDNGDEEYTANCAPQKYGYVAVDTENEEILVVFPGMSSLSHTMFKNASFAAVPWLEIETITSRPPLHERKQQEVEEDISPWVLDCALTAWHRCEMRVVTLLMRLCGALPSHYKVVIVGHSLGGAVAALCASSLRSTKLLMNRSITVCAVHSPRVGNKSFLKTLSYQRVNTIRITDESDLMAHLPPRTSGLLHLGDSTVILPTAKGDGSKGHSLQDMTVSQIEDTLNKTFTFKNYDMRSHSKAWDVCLDDDENSCL</sequence>
<dbReference type="GO" id="GO:0006629">
    <property type="term" value="P:lipid metabolic process"/>
    <property type="evidence" value="ECO:0007669"/>
    <property type="project" value="InterPro"/>
</dbReference>
<keyword evidence="4" id="KW-1185">Reference proteome</keyword>
<feature type="region of interest" description="Disordered" evidence="1">
    <location>
        <begin position="423"/>
        <end position="448"/>
    </location>
</feature>
<name>A0A168KG53_MUCCL</name>
<feature type="compositionally biased region" description="Basic and acidic residues" evidence="1">
    <location>
        <begin position="29"/>
        <end position="43"/>
    </location>
</feature>
<dbReference type="InterPro" id="IPR029058">
    <property type="entry name" value="AB_hydrolase_fold"/>
</dbReference>
<dbReference type="Gene3D" id="3.40.50.1820">
    <property type="entry name" value="alpha/beta hydrolase"/>
    <property type="match status" value="1"/>
</dbReference>
<reference evidence="3 4" key="1">
    <citation type="submission" date="2015-06" db="EMBL/GenBank/DDBJ databases">
        <title>Expansion of signal transduction pathways in fungi by whole-genome duplication.</title>
        <authorList>
            <consortium name="DOE Joint Genome Institute"/>
            <person name="Corrochano L.M."/>
            <person name="Kuo A."/>
            <person name="Marcet-Houben M."/>
            <person name="Polaino S."/>
            <person name="Salamov A."/>
            <person name="Villalobos J.M."/>
            <person name="Alvarez M.I."/>
            <person name="Avalos J."/>
            <person name="Benito E.P."/>
            <person name="Benoit I."/>
            <person name="Burger G."/>
            <person name="Camino L.P."/>
            <person name="Canovas D."/>
            <person name="Cerda-Olmedo E."/>
            <person name="Cheng J.-F."/>
            <person name="Dominguez A."/>
            <person name="Elias M."/>
            <person name="Eslava A.P."/>
            <person name="Glaser F."/>
            <person name="Grimwood J."/>
            <person name="Gutierrez G."/>
            <person name="Heitman J."/>
            <person name="Henrissat B."/>
            <person name="Iturriaga E.A."/>
            <person name="Lang B.F."/>
            <person name="Lavin J.L."/>
            <person name="Lee S."/>
            <person name="Li W."/>
            <person name="Lindquist E."/>
            <person name="Lopez-Garcia S."/>
            <person name="Luque E.M."/>
            <person name="Marcos A.T."/>
            <person name="Martin J."/>
            <person name="Mccluskey K."/>
            <person name="Medina H.R."/>
            <person name="Miralles-Duran A."/>
            <person name="Miyazaki A."/>
            <person name="Munoz-Torres E."/>
            <person name="Oguiza J.A."/>
            <person name="Ohm R."/>
            <person name="Olmedo M."/>
            <person name="Orejas M."/>
            <person name="Ortiz-Castellanos L."/>
            <person name="Pisabarro A.G."/>
            <person name="Rodriguez-Romero J."/>
            <person name="Ruiz-Herrera J."/>
            <person name="Ruiz-Vazquez R."/>
            <person name="Sanz C."/>
            <person name="Schackwitz W."/>
            <person name="Schmutz J."/>
            <person name="Shahriari M."/>
            <person name="Shelest E."/>
            <person name="Silva-Franco F."/>
            <person name="Soanes D."/>
            <person name="Syed K."/>
            <person name="Tagua V.G."/>
            <person name="Talbot N.J."/>
            <person name="Thon M."/>
            <person name="De Vries R.P."/>
            <person name="Wiebenga A."/>
            <person name="Yadav J.S."/>
            <person name="Braun E.L."/>
            <person name="Baker S."/>
            <person name="Garre V."/>
            <person name="Horwitz B."/>
            <person name="Torres-Martinez S."/>
            <person name="Idnurm A."/>
            <person name="Herrera-Estrella A."/>
            <person name="Gabaldon T."/>
            <person name="Grigoriev I.V."/>
        </authorList>
    </citation>
    <scope>NUCLEOTIDE SEQUENCE [LARGE SCALE GENOMIC DNA]</scope>
    <source>
        <strain evidence="3 4">CBS 277.49</strain>
    </source>
</reference>
<evidence type="ECO:0000259" key="2">
    <source>
        <dbReference type="Pfam" id="PF01764"/>
    </source>
</evidence>
<evidence type="ECO:0000313" key="4">
    <source>
        <dbReference type="Proteomes" id="UP000077051"/>
    </source>
</evidence>
<dbReference type="CDD" id="cd00519">
    <property type="entry name" value="Lipase_3"/>
    <property type="match status" value="1"/>
</dbReference>
<proteinExistence type="predicted"/>
<dbReference type="STRING" id="747725.A0A168KG53"/>
<evidence type="ECO:0000313" key="3">
    <source>
        <dbReference type="EMBL" id="OAD02359.1"/>
    </source>
</evidence>
<feature type="domain" description="Fungal lipase-type" evidence="2">
    <location>
        <begin position="522"/>
        <end position="626"/>
    </location>
</feature>
<gene>
    <name evidence="3" type="ORF">MUCCIDRAFT_111734</name>
</gene>
<protein>
    <recommendedName>
        <fullName evidence="2">Fungal lipase-type domain-containing protein</fullName>
    </recommendedName>
</protein>
<dbReference type="EMBL" id="AMYB01000005">
    <property type="protein sequence ID" value="OAD02359.1"/>
    <property type="molecule type" value="Genomic_DNA"/>
</dbReference>
<dbReference type="Pfam" id="PF01764">
    <property type="entry name" value="Lipase_3"/>
    <property type="match status" value="1"/>
</dbReference>
<feature type="compositionally biased region" description="Acidic residues" evidence="1">
    <location>
        <begin position="426"/>
        <end position="448"/>
    </location>
</feature>
<dbReference type="InterPro" id="IPR002921">
    <property type="entry name" value="Fungal_lipase-type"/>
</dbReference>
<dbReference type="Proteomes" id="UP000077051">
    <property type="component" value="Unassembled WGS sequence"/>
</dbReference>
<evidence type="ECO:0000256" key="1">
    <source>
        <dbReference type="SAM" id="MobiDB-lite"/>
    </source>
</evidence>
<dbReference type="OrthoDB" id="2279968at2759"/>
<accession>A0A168KG53</accession>
<comment type="caution">
    <text evidence="3">The sequence shown here is derived from an EMBL/GenBank/DDBJ whole genome shotgun (WGS) entry which is preliminary data.</text>
</comment>
<feature type="region of interest" description="Disordered" evidence="1">
    <location>
        <begin position="22"/>
        <end position="47"/>
    </location>
</feature>
<dbReference type="AlphaFoldDB" id="A0A168KG53"/>
<dbReference type="PANTHER" id="PTHR45908">
    <property type="entry name" value="PROTEIN CBG11750-RELATED"/>
    <property type="match status" value="1"/>
</dbReference>
<dbReference type="SUPFAM" id="SSF53474">
    <property type="entry name" value="alpha/beta-Hydrolases"/>
    <property type="match status" value="1"/>
</dbReference>